<dbReference type="InterPro" id="IPR002933">
    <property type="entry name" value="Peptidase_M20"/>
</dbReference>
<dbReference type="OrthoDB" id="10059875at2759"/>
<comment type="similarity">
    <text evidence="1">Belongs to the peptidase M20A family.</text>
</comment>
<gene>
    <name evidence="2" type="ORF">BCR39DRAFT_484197</name>
</gene>
<feature type="non-terminal residue" evidence="2">
    <location>
        <position position="403"/>
    </location>
</feature>
<dbReference type="Proteomes" id="UP000193986">
    <property type="component" value="Unassembled WGS sequence"/>
</dbReference>
<evidence type="ECO:0000313" key="2">
    <source>
        <dbReference type="EMBL" id="ORY26795.1"/>
    </source>
</evidence>
<organism evidence="2 3">
    <name type="scientific">Naematelia encephala</name>
    <dbReference type="NCBI Taxonomy" id="71784"/>
    <lineage>
        <taxon>Eukaryota</taxon>
        <taxon>Fungi</taxon>
        <taxon>Dikarya</taxon>
        <taxon>Basidiomycota</taxon>
        <taxon>Agaricomycotina</taxon>
        <taxon>Tremellomycetes</taxon>
        <taxon>Tremellales</taxon>
        <taxon>Naemateliaceae</taxon>
        <taxon>Naematelia</taxon>
    </lineage>
</organism>
<sequence>MRNYSGIPEIDEASCVKALQQIVQIKSYSRTDGEINVTNHIAAEMRAVGLDAATHPFDGGKRQNAVGVWKGSGGGKSLLFNGHVDTNPATEGWTVDPWGGLVKDGMIYGIGVSNMKSGCAAYFCAVKTLKEAGWQPKGDIILTYAVGELQGGVGTAAMIEQGLCNADYFVNCEPTDLKAITMHAESFTYRIELTGVTRHMSKREEGVDVLLVAADLIPRVDATIFPNARNADVKACNRCHVGSMRAGLGRDMLEWRPPQVADFAVLRGSARIGPGQTEKDAVFGLNQACEETAKKFPGLQYKVIQEDIMVMPSFEVEKDAYIVRELNKAYTSVRPDEAQPTGALEPQCFYGSDAGHLYKKLKLQGIVCGPGGKYNTMPDERVELTDYLDCVRMFIRVIIKVCG</sequence>
<accession>A0A1Y2AY29</accession>
<dbReference type="InParanoid" id="A0A1Y2AY29"/>
<dbReference type="GO" id="GO:0016787">
    <property type="term" value="F:hydrolase activity"/>
    <property type="evidence" value="ECO:0007669"/>
    <property type="project" value="InterPro"/>
</dbReference>
<dbReference type="InterPro" id="IPR050072">
    <property type="entry name" value="Peptidase_M20A"/>
</dbReference>
<protein>
    <recommendedName>
        <fullName evidence="4">Peptidase M20 dimerisation domain-containing protein</fullName>
    </recommendedName>
</protein>
<dbReference type="AlphaFoldDB" id="A0A1Y2AY29"/>
<dbReference type="EMBL" id="MCFC01000044">
    <property type="protein sequence ID" value="ORY26795.1"/>
    <property type="molecule type" value="Genomic_DNA"/>
</dbReference>
<reference evidence="2 3" key="1">
    <citation type="submission" date="2016-07" db="EMBL/GenBank/DDBJ databases">
        <title>Pervasive Adenine N6-methylation of Active Genes in Fungi.</title>
        <authorList>
            <consortium name="DOE Joint Genome Institute"/>
            <person name="Mondo S.J."/>
            <person name="Dannebaum R.O."/>
            <person name="Kuo R.C."/>
            <person name="Labutti K."/>
            <person name="Haridas S."/>
            <person name="Kuo A."/>
            <person name="Salamov A."/>
            <person name="Ahrendt S.R."/>
            <person name="Lipzen A."/>
            <person name="Sullivan W."/>
            <person name="Andreopoulos W.B."/>
            <person name="Clum A."/>
            <person name="Lindquist E."/>
            <person name="Daum C."/>
            <person name="Ramamoorthy G.K."/>
            <person name="Gryganskyi A."/>
            <person name="Culley D."/>
            <person name="Magnuson J.K."/>
            <person name="James T.Y."/>
            <person name="O'Malley M.A."/>
            <person name="Stajich J.E."/>
            <person name="Spatafora J.W."/>
            <person name="Visel A."/>
            <person name="Grigoriev I.V."/>
        </authorList>
    </citation>
    <scope>NUCLEOTIDE SEQUENCE [LARGE SCALE GENOMIC DNA]</scope>
    <source>
        <strain evidence="2 3">68-887.2</strain>
    </source>
</reference>
<evidence type="ECO:0008006" key="4">
    <source>
        <dbReference type="Google" id="ProtNLM"/>
    </source>
</evidence>
<dbReference type="SUPFAM" id="SSF53187">
    <property type="entry name" value="Zn-dependent exopeptidases"/>
    <property type="match status" value="1"/>
</dbReference>
<proteinExistence type="inferred from homology"/>
<comment type="caution">
    <text evidence="2">The sequence shown here is derived from an EMBL/GenBank/DDBJ whole genome shotgun (WGS) entry which is preliminary data.</text>
</comment>
<evidence type="ECO:0000256" key="1">
    <source>
        <dbReference type="ARBA" id="ARBA00006247"/>
    </source>
</evidence>
<evidence type="ECO:0000313" key="3">
    <source>
        <dbReference type="Proteomes" id="UP000193986"/>
    </source>
</evidence>
<dbReference type="PANTHER" id="PTHR43808">
    <property type="entry name" value="ACETYLORNITHINE DEACETYLASE"/>
    <property type="match status" value="1"/>
</dbReference>
<dbReference type="STRING" id="71784.A0A1Y2AY29"/>
<keyword evidence="3" id="KW-1185">Reference proteome</keyword>
<name>A0A1Y2AY29_9TREE</name>
<dbReference type="Pfam" id="PF01546">
    <property type="entry name" value="Peptidase_M20"/>
    <property type="match status" value="1"/>
</dbReference>
<dbReference type="Gene3D" id="3.40.630.10">
    <property type="entry name" value="Zn peptidases"/>
    <property type="match status" value="2"/>
</dbReference>